<proteinExistence type="inferred from homology"/>
<reference evidence="9" key="1">
    <citation type="submission" date="2014-12" db="EMBL/GenBank/DDBJ databases">
        <title>The draft genome of the Tatumella morbirosei type strain, LMG23360T isolated from pineapple rot.</title>
        <authorList>
            <person name="Smits T.H."/>
            <person name="Palmer M."/>
            <person name="Venter S.N."/>
            <person name="Duffy B."/>
            <person name="Steenkamp E.T."/>
            <person name="Chan W.Y."/>
            <person name="Coutinho T.A."/>
            <person name="Coetzee M.P."/>
            <person name="De Maayer P."/>
        </authorList>
    </citation>
    <scope>NUCLEOTIDE SEQUENCE [LARGE SCALE GENOMIC DNA]</scope>
    <source>
        <strain evidence="9">LMG 23360</strain>
    </source>
</reference>
<sequence>MKLNIFSGMVFLFILLPVTSQASESTAQAVASWSATAKKDTTSKLVVTPLGSLAFQYAEGIKGFNTQQGLFDVTIYGDKESTAFRLTSRVLTDTLTQLDNSGSTLQVGINYHGTLLNKTTDTTLIDTARGIYGGELSSLSQGFNQNSRAMAQDQFTFSIINGTTDGQTKVTDFSSLPEGIWSGDISVQFNAVWTS</sequence>
<comment type="similarity">
    <text evidence="2">Belongs to the EcpA/MatB fimbrillin family.</text>
</comment>
<dbReference type="Pfam" id="PF16449">
    <property type="entry name" value="MatB"/>
    <property type="match status" value="1"/>
</dbReference>
<dbReference type="OrthoDB" id="6556380at2"/>
<evidence type="ECO:0000256" key="3">
    <source>
        <dbReference type="ARBA" id="ARBA00014507"/>
    </source>
</evidence>
<evidence type="ECO:0000256" key="5">
    <source>
        <dbReference type="ARBA" id="ARBA00023263"/>
    </source>
</evidence>
<dbReference type="Gene3D" id="2.60.40.3290">
    <property type="entry name" value="Fimbrial protein EcpA"/>
    <property type="match status" value="1"/>
</dbReference>
<dbReference type="STRING" id="642227.HA49_00760"/>
<comment type="subunit">
    <text evidence="6">Self-associates. Forms filaments. Interacts with EcpD.</text>
</comment>
<dbReference type="EMBL" id="JPKR02000005">
    <property type="protein sequence ID" value="KGD80234.1"/>
    <property type="molecule type" value="Genomic_DNA"/>
</dbReference>
<comment type="caution">
    <text evidence="9">The sequence shown here is derived from an EMBL/GenBank/DDBJ whole genome shotgun (WGS) entry which is preliminary data.</text>
</comment>
<dbReference type="GO" id="GO:0009289">
    <property type="term" value="C:pilus"/>
    <property type="evidence" value="ECO:0007669"/>
    <property type="project" value="UniProtKB-SubCell"/>
</dbReference>
<evidence type="ECO:0000256" key="1">
    <source>
        <dbReference type="ARBA" id="ARBA00004561"/>
    </source>
</evidence>
<evidence type="ECO:0000256" key="4">
    <source>
        <dbReference type="ARBA" id="ARBA00022729"/>
    </source>
</evidence>
<keyword evidence="4 8" id="KW-0732">Signal</keyword>
<evidence type="ECO:0000256" key="7">
    <source>
        <dbReference type="ARBA" id="ARBA00031192"/>
    </source>
</evidence>
<dbReference type="InterPro" id="IPR016514">
    <property type="entry name" value="EcpA"/>
</dbReference>
<gene>
    <name evidence="9" type="ORF">HA49_00760</name>
</gene>
<evidence type="ECO:0000256" key="8">
    <source>
        <dbReference type="SAM" id="SignalP"/>
    </source>
</evidence>
<dbReference type="eggNOG" id="ENOG502Z9JQ">
    <property type="taxonomic scope" value="Bacteria"/>
</dbReference>
<dbReference type="Proteomes" id="UP000029577">
    <property type="component" value="Unassembled WGS sequence"/>
</dbReference>
<keyword evidence="5" id="KW-0281">Fimbrium</keyword>
<organism evidence="9 10">
    <name type="scientific">Tatumella morbirosei</name>
    <dbReference type="NCBI Taxonomy" id="642227"/>
    <lineage>
        <taxon>Bacteria</taxon>
        <taxon>Pseudomonadati</taxon>
        <taxon>Pseudomonadota</taxon>
        <taxon>Gammaproteobacteria</taxon>
        <taxon>Enterobacterales</taxon>
        <taxon>Erwiniaceae</taxon>
        <taxon>Tatumella</taxon>
    </lineage>
</organism>
<name>A0A095TUJ4_9GAMM</name>
<feature type="signal peptide" evidence="8">
    <location>
        <begin position="1"/>
        <end position="22"/>
    </location>
</feature>
<dbReference type="AlphaFoldDB" id="A0A095TUJ4"/>
<dbReference type="InterPro" id="IPR038478">
    <property type="entry name" value="Fimbrillin_EcpA_sf"/>
</dbReference>
<comment type="subcellular location">
    <subcellularLocation>
        <location evidence="1">Fimbrium</location>
    </subcellularLocation>
</comment>
<protein>
    <recommendedName>
        <fullName evidence="3">Common pilus major fimbrillin subunit EcpA</fullName>
    </recommendedName>
    <alternativeName>
        <fullName evidence="7">MatB fimbrillin</fullName>
    </alternativeName>
</protein>
<feature type="chain" id="PRO_5001918849" description="Common pilus major fimbrillin subunit EcpA" evidence="8">
    <location>
        <begin position="23"/>
        <end position="195"/>
    </location>
</feature>
<evidence type="ECO:0000313" key="9">
    <source>
        <dbReference type="EMBL" id="KGD80234.1"/>
    </source>
</evidence>
<evidence type="ECO:0000256" key="2">
    <source>
        <dbReference type="ARBA" id="ARBA00007305"/>
    </source>
</evidence>
<evidence type="ECO:0000256" key="6">
    <source>
        <dbReference type="ARBA" id="ARBA00026091"/>
    </source>
</evidence>
<evidence type="ECO:0000313" key="10">
    <source>
        <dbReference type="Proteomes" id="UP000029577"/>
    </source>
</evidence>
<keyword evidence="10" id="KW-1185">Reference proteome</keyword>
<dbReference type="RefSeq" id="WP_038015808.1">
    <property type="nucleotide sequence ID" value="NZ_JPKR02000005.1"/>
</dbReference>
<accession>A0A095TUJ4</accession>